<dbReference type="NCBIfam" id="TIGR01640">
    <property type="entry name" value="F_box_assoc_1"/>
    <property type="match status" value="1"/>
</dbReference>
<evidence type="ECO:0000313" key="2">
    <source>
        <dbReference type="EMBL" id="KAJ8535606.1"/>
    </source>
</evidence>
<name>A0A9Q1R0Z4_9SOLA</name>
<keyword evidence="3" id="KW-1185">Reference proteome</keyword>
<dbReference type="OrthoDB" id="1264857at2759"/>
<accession>A0A9Q1R0Z4</accession>
<gene>
    <name evidence="2" type="ORF">K7X08_023326</name>
</gene>
<organism evidence="2 3">
    <name type="scientific">Anisodus acutangulus</name>
    <dbReference type="NCBI Taxonomy" id="402998"/>
    <lineage>
        <taxon>Eukaryota</taxon>
        <taxon>Viridiplantae</taxon>
        <taxon>Streptophyta</taxon>
        <taxon>Embryophyta</taxon>
        <taxon>Tracheophyta</taxon>
        <taxon>Spermatophyta</taxon>
        <taxon>Magnoliopsida</taxon>
        <taxon>eudicotyledons</taxon>
        <taxon>Gunneridae</taxon>
        <taxon>Pentapetalae</taxon>
        <taxon>asterids</taxon>
        <taxon>lamiids</taxon>
        <taxon>Solanales</taxon>
        <taxon>Solanaceae</taxon>
        <taxon>Solanoideae</taxon>
        <taxon>Hyoscyameae</taxon>
        <taxon>Anisodus</taxon>
    </lineage>
</organism>
<reference evidence="3" key="1">
    <citation type="journal article" date="2023" name="Proc. Natl. Acad. Sci. U.S.A.">
        <title>Genomic and structural basis for evolution of tropane alkaloid biosynthesis.</title>
        <authorList>
            <person name="Wanga Y.-J."/>
            <person name="Taina T."/>
            <person name="Yua J.-Y."/>
            <person name="Lia J."/>
            <person name="Xua B."/>
            <person name="Chenc J."/>
            <person name="D'Auriad J.C."/>
            <person name="Huanga J.-P."/>
            <person name="Huanga S.-X."/>
        </authorList>
    </citation>
    <scope>NUCLEOTIDE SEQUENCE [LARGE SCALE GENOMIC DNA]</scope>
    <source>
        <strain evidence="3">cv. KIB-2019</strain>
    </source>
</reference>
<dbReference type="Pfam" id="PF07734">
    <property type="entry name" value="FBA_1"/>
    <property type="match status" value="1"/>
</dbReference>
<evidence type="ECO:0000313" key="3">
    <source>
        <dbReference type="Proteomes" id="UP001152561"/>
    </source>
</evidence>
<dbReference type="InterPro" id="IPR017451">
    <property type="entry name" value="F-box-assoc_interact_dom"/>
</dbReference>
<protein>
    <recommendedName>
        <fullName evidence="1">F-box associated beta-propeller type 1 domain-containing protein</fullName>
    </recommendedName>
</protein>
<dbReference type="Proteomes" id="UP001152561">
    <property type="component" value="Unassembled WGS sequence"/>
</dbReference>
<dbReference type="AlphaFoldDB" id="A0A9Q1R0Z4"/>
<dbReference type="PANTHER" id="PTHR31672:SF13">
    <property type="entry name" value="F-BOX PROTEIN CPR30-LIKE"/>
    <property type="match status" value="1"/>
</dbReference>
<comment type="caution">
    <text evidence="2">The sequence shown here is derived from an EMBL/GenBank/DDBJ whole genome shotgun (WGS) entry which is preliminary data.</text>
</comment>
<dbReference type="PANTHER" id="PTHR31672">
    <property type="entry name" value="BNACNNG10540D PROTEIN"/>
    <property type="match status" value="1"/>
</dbReference>
<feature type="domain" description="F-box associated beta-propeller type 1" evidence="1">
    <location>
        <begin position="27"/>
        <end position="217"/>
    </location>
</feature>
<dbReference type="InterPro" id="IPR006527">
    <property type="entry name" value="F-box-assoc_dom_typ1"/>
</dbReference>
<proteinExistence type="predicted"/>
<dbReference type="EMBL" id="JAJAGQ010000018">
    <property type="protein sequence ID" value="KAJ8535606.1"/>
    <property type="molecule type" value="Genomic_DNA"/>
</dbReference>
<sequence length="231" mass="26695">MYEEPLHIPTELDFAGDDPFCVGYQILGSCDGLFCISRDFVDLFLWNPSTRKLKKLPPSGINVRPEEDNHFSYGFGYFESQSDYRDVEILESRNNYCYRNDVSVHSLRTYSWKTIQECPTVNFLDQAGKFVNGKIHWIVAYPDRVSDRNCTWYISSFDLADETFGDVVLPDPNDDYLDIEIGSSGGILCFFSYSKIKTDVWVMKEYELAESWTKVASISSKNYDAWPIFIS</sequence>
<dbReference type="InterPro" id="IPR050796">
    <property type="entry name" value="SCF_F-box_component"/>
</dbReference>
<evidence type="ECO:0000259" key="1">
    <source>
        <dbReference type="Pfam" id="PF07734"/>
    </source>
</evidence>